<feature type="compositionally biased region" description="Acidic residues" evidence="5">
    <location>
        <begin position="485"/>
        <end position="496"/>
    </location>
</feature>
<evidence type="ECO:0000256" key="4">
    <source>
        <dbReference type="ARBA" id="ARBA00023136"/>
    </source>
</evidence>
<dbReference type="OrthoDB" id="165382at2759"/>
<feature type="transmembrane region" description="Helical" evidence="6">
    <location>
        <begin position="388"/>
        <end position="410"/>
    </location>
</feature>
<reference evidence="7 8" key="1">
    <citation type="submission" date="2016-07" db="EMBL/GenBank/DDBJ databases">
        <title>Pervasive Adenine N6-methylation of Active Genes in Fungi.</title>
        <authorList>
            <consortium name="DOE Joint Genome Institute"/>
            <person name="Mondo S.J."/>
            <person name="Dannebaum R.O."/>
            <person name="Kuo R.C."/>
            <person name="Labutti K."/>
            <person name="Haridas S."/>
            <person name="Kuo A."/>
            <person name="Salamov A."/>
            <person name="Ahrendt S.R."/>
            <person name="Lipzen A."/>
            <person name="Sullivan W."/>
            <person name="Andreopoulos W.B."/>
            <person name="Clum A."/>
            <person name="Lindquist E."/>
            <person name="Daum C."/>
            <person name="Ramamoorthy G.K."/>
            <person name="Gryganskyi A."/>
            <person name="Culley D."/>
            <person name="Magnuson J.K."/>
            <person name="James T.Y."/>
            <person name="O'Malley M.A."/>
            <person name="Stajich J.E."/>
            <person name="Spatafora J.W."/>
            <person name="Visel A."/>
            <person name="Grigoriev I.V."/>
        </authorList>
    </citation>
    <scope>NUCLEOTIDE SEQUENCE [LARGE SCALE GENOMIC DNA]</scope>
    <source>
        <strain evidence="7 8">68-887.2</strain>
    </source>
</reference>
<dbReference type="SUPFAM" id="SSF103481">
    <property type="entry name" value="Multidrug resistance efflux transporter EmrE"/>
    <property type="match status" value="1"/>
</dbReference>
<feature type="transmembrane region" description="Helical" evidence="6">
    <location>
        <begin position="87"/>
        <end position="111"/>
    </location>
</feature>
<feature type="transmembrane region" description="Helical" evidence="6">
    <location>
        <begin position="356"/>
        <end position="376"/>
    </location>
</feature>
<feature type="transmembrane region" description="Helical" evidence="6">
    <location>
        <begin position="194"/>
        <end position="212"/>
    </location>
</feature>
<feature type="transmembrane region" description="Helical" evidence="6">
    <location>
        <begin position="162"/>
        <end position="182"/>
    </location>
</feature>
<dbReference type="InterPro" id="IPR008521">
    <property type="entry name" value="Mg_trans_NIPA"/>
</dbReference>
<dbReference type="Proteomes" id="UP000193986">
    <property type="component" value="Unassembled WGS sequence"/>
</dbReference>
<keyword evidence="3 6" id="KW-1133">Transmembrane helix</keyword>
<feature type="compositionally biased region" description="Basic and acidic residues" evidence="5">
    <location>
        <begin position="507"/>
        <end position="517"/>
    </location>
</feature>
<feature type="transmembrane region" description="Helical" evidence="6">
    <location>
        <begin position="232"/>
        <end position="257"/>
    </location>
</feature>
<dbReference type="PANTHER" id="PTHR12570">
    <property type="match status" value="1"/>
</dbReference>
<evidence type="ECO:0008006" key="9">
    <source>
        <dbReference type="Google" id="ProtNLM"/>
    </source>
</evidence>
<name>A0A1Y2AX93_9TREE</name>
<dbReference type="InParanoid" id="A0A1Y2AX93"/>
<dbReference type="InterPro" id="IPR037185">
    <property type="entry name" value="EmrE-like"/>
</dbReference>
<keyword evidence="8" id="KW-1185">Reference proteome</keyword>
<dbReference type="AlphaFoldDB" id="A0A1Y2AX93"/>
<evidence type="ECO:0000256" key="6">
    <source>
        <dbReference type="SAM" id="Phobius"/>
    </source>
</evidence>
<evidence type="ECO:0000256" key="3">
    <source>
        <dbReference type="ARBA" id="ARBA00022989"/>
    </source>
</evidence>
<organism evidence="7 8">
    <name type="scientific">Naematelia encephala</name>
    <dbReference type="NCBI Taxonomy" id="71784"/>
    <lineage>
        <taxon>Eukaryota</taxon>
        <taxon>Fungi</taxon>
        <taxon>Dikarya</taxon>
        <taxon>Basidiomycota</taxon>
        <taxon>Agaricomycotina</taxon>
        <taxon>Tremellomycetes</taxon>
        <taxon>Tremellales</taxon>
        <taxon>Naemateliaceae</taxon>
        <taxon>Naematelia</taxon>
    </lineage>
</organism>
<comment type="caution">
    <text evidence="7">The sequence shown here is derived from an EMBL/GenBank/DDBJ whole genome shotgun (WGS) entry which is preliminary data.</text>
</comment>
<gene>
    <name evidence="7" type="ORF">BCR39DRAFT_538725</name>
</gene>
<keyword evidence="4 6" id="KW-0472">Membrane</keyword>
<evidence type="ECO:0000256" key="5">
    <source>
        <dbReference type="SAM" id="MobiDB-lite"/>
    </source>
</evidence>
<feature type="transmembrane region" description="Helical" evidence="6">
    <location>
        <begin position="416"/>
        <end position="440"/>
    </location>
</feature>
<dbReference type="PANTHER" id="PTHR12570:SF82">
    <property type="entry name" value="NIPA-LIKE PROTEIN 3"/>
    <property type="match status" value="1"/>
</dbReference>
<feature type="compositionally biased region" description="Basic and acidic residues" evidence="5">
    <location>
        <begin position="550"/>
        <end position="567"/>
    </location>
</feature>
<evidence type="ECO:0000256" key="2">
    <source>
        <dbReference type="ARBA" id="ARBA00022692"/>
    </source>
</evidence>
<sequence length="582" mass="63056">MDFDPTESFITQSSTSTSLSSADAFTTGVPTDPISLIATLTSTALDVISTAIDDSPFDWTAENNTIYNTTEPIIPVEGGLDAGEGSYILNTLLGLVIVLVASCLNALGLNLTKLDHVRQQSIPKRQRRKEYMRILWLAGMGTYIVSQVFGSPLALRYLRPDWVAPLGSSSLVFNFLFASWLVGTPVTPADIRGTIVIVLGVILILIFSSINHGLQQSLPISRLDTLWSRGSWLAYFVFLILFTASTYYVSHLLAALLKMRGSFSPLPSPSLELPPARPKTSNIVVGFFKKWSAVWKAMDKGVVTRLENMLQRTDDARITWLQGIGWAVAGGSLAGLCLVFTKAIVKILQLPGHPLVHFSAIITLLFVIGTAVLQIVCLNRALVCADTVVVVPLFYAGYTVFGFINSLIFYDEAVQYARWVLVAVFLSIGVLIAGVVLLSLKASAKTAPDPYTVSAQPASSIRLRPQRRKSYADSAPDDGAKNDGLEDEHQEPDEVMWEVGSVSDTSEDGKGNSKEQRGVGGTKGHGGERRGLLDEDDRGEEEGGGPSKSGGDEEKNPFDDSEGRADDDFGEYEAVSPLPKET</sequence>
<evidence type="ECO:0000313" key="8">
    <source>
        <dbReference type="Proteomes" id="UP000193986"/>
    </source>
</evidence>
<proteinExistence type="predicted"/>
<dbReference type="EMBL" id="MCFC01000040">
    <property type="protein sequence ID" value="ORY27172.1"/>
    <property type="molecule type" value="Genomic_DNA"/>
</dbReference>
<feature type="transmembrane region" description="Helical" evidence="6">
    <location>
        <begin position="318"/>
        <end position="344"/>
    </location>
</feature>
<comment type="subcellular location">
    <subcellularLocation>
        <location evidence="1">Membrane</location>
        <topology evidence="1">Multi-pass membrane protein</topology>
    </subcellularLocation>
</comment>
<dbReference type="GO" id="GO:0016020">
    <property type="term" value="C:membrane"/>
    <property type="evidence" value="ECO:0007669"/>
    <property type="project" value="UniProtKB-SubCell"/>
</dbReference>
<feature type="transmembrane region" description="Helical" evidence="6">
    <location>
        <begin position="131"/>
        <end position="150"/>
    </location>
</feature>
<evidence type="ECO:0000313" key="7">
    <source>
        <dbReference type="EMBL" id="ORY27172.1"/>
    </source>
</evidence>
<protein>
    <recommendedName>
        <fullName evidence="9">Magnesium transporter NIPA-domain-containing protein</fullName>
    </recommendedName>
</protein>
<dbReference type="GO" id="GO:0015095">
    <property type="term" value="F:magnesium ion transmembrane transporter activity"/>
    <property type="evidence" value="ECO:0007669"/>
    <property type="project" value="InterPro"/>
</dbReference>
<dbReference type="Gene3D" id="1.10.3730.20">
    <property type="match status" value="1"/>
</dbReference>
<evidence type="ECO:0000256" key="1">
    <source>
        <dbReference type="ARBA" id="ARBA00004141"/>
    </source>
</evidence>
<accession>A0A1Y2AX93</accession>
<feature type="region of interest" description="Disordered" evidence="5">
    <location>
        <begin position="448"/>
        <end position="582"/>
    </location>
</feature>
<feature type="compositionally biased region" description="Acidic residues" evidence="5">
    <location>
        <begin position="534"/>
        <end position="543"/>
    </location>
</feature>
<keyword evidence="2 6" id="KW-0812">Transmembrane</keyword>